<proteinExistence type="predicted"/>
<dbReference type="Proteomes" id="UP000007110">
    <property type="component" value="Unassembled WGS sequence"/>
</dbReference>
<evidence type="ECO:0000259" key="11">
    <source>
        <dbReference type="PROSITE" id="PS50141"/>
    </source>
</evidence>
<keyword evidence="13" id="KW-1185">Reference proteome</keyword>
<evidence type="ECO:0000256" key="8">
    <source>
        <dbReference type="PROSITE-ProRule" id="PRU00266"/>
    </source>
</evidence>
<dbReference type="SMART" id="SM00358">
    <property type="entry name" value="DSRM"/>
    <property type="match status" value="2"/>
</dbReference>
<dbReference type="CDD" id="cd19865">
    <property type="entry name" value="DSRM_STRBP_RED-like_rpt1"/>
    <property type="match status" value="1"/>
</dbReference>
<dbReference type="GO" id="GO:0003725">
    <property type="term" value="F:double-stranded RNA binding"/>
    <property type="evidence" value="ECO:0000318"/>
    <property type="project" value="GO_Central"/>
</dbReference>
<evidence type="ECO:0000256" key="4">
    <source>
        <dbReference type="ARBA" id="ARBA00022801"/>
    </source>
</evidence>
<evidence type="ECO:0000256" key="9">
    <source>
        <dbReference type="SAM" id="MobiDB-lite"/>
    </source>
</evidence>
<dbReference type="CTD" id="104"/>
<evidence type="ECO:0008006" key="14">
    <source>
        <dbReference type="Google" id="ProtNLM"/>
    </source>
</evidence>
<evidence type="ECO:0000256" key="6">
    <source>
        <dbReference type="ARBA" id="ARBA00022884"/>
    </source>
</evidence>
<evidence type="ECO:0000256" key="7">
    <source>
        <dbReference type="ARBA" id="ARBA00023242"/>
    </source>
</evidence>
<dbReference type="PANTHER" id="PTHR10910">
    <property type="entry name" value="EUKARYOTE SPECIFIC DSRNA BINDING PROTEIN"/>
    <property type="match status" value="1"/>
</dbReference>
<keyword evidence="7" id="KW-0539">Nucleus</keyword>
<comment type="subcellular location">
    <subcellularLocation>
        <location evidence="1">Nucleus</location>
    </subcellularLocation>
</comment>
<keyword evidence="4" id="KW-0378">Hydrolase</keyword>
<feature type="compositionally biased region" description="Acidic residues" evidence="9">
    <location>
        <begin position="37"/>
        <end position="56"/>
    </location>
</feature>
<dbReference type="OrthoDB" id="10268011at2759"/>
<dbReference type="InParanoid" id="A0A7M7RCG6"/>
<dbReference type="InterPro" id="IPR002466">
    <property type="entry name" value="A_deamin"/>
</dbReference>
<feature type="region of interest" description="Disordered" evidence="9">
    <location>
        <begin position="1"/>
        <end position="87"/>
    </location>
</feature>
<dbReference type="OMA" id="IFSPHES"/>
<feature type="region of interest" description="Disordered" evidence="9">
    <location>
        <begin position="210"/>
        <end position="235"/>
    </location>
</feature>
<dbReference type="RefSeq" id="XP_781832.1">
    <property type="nucleotide sequence ID" value="XM_776739.4"/>
</dbReference>
<dbReference type="Pfam" id="PF00035">
    <property type="entry name" value="dsrm"/>
    <property type="match status" value="2"/>
</dbReference>
<reference evidence="13" key="1">
    <citation type="submission" date="2015-02" db="EMBL/GenBank/DDBJ databases">
        <title>Genome sequencing for Strongylocentrotus purpuratus.</title>
        <authorList>
            <person name="Murali S."/>
            <person name="Liu Y."/>
            <person name="Vee V."/>
            <person name="English A."/>
            <person name="Wang M."/>
            <person name="Skinner E."/>
            <person name="Han Y."/>
            <person name="Muzny D.M."/>
            <person name="Worley K.C."/>
            <person name="Gibbs R.A."/>
        </authorList>
    </citation>
    <scope>NUCLEOTIDE SEQUENCE</scope>
</reference>
<dbReference type="InterPro" id="IPR044459">
    <property type="entry name" value="ADAR2_DSRM_2"/>
</dbReference>
<organism evidence="12 13">
    <name type="scientific">Strongylocentrotus purpuratus</name>
    <name type="common">Purple sea urchin</name>
    <dbReference type="NCBI Taxonomy" id="7668"/>
    <lineage>
        <taxon>Eukaryota</taxon>
        <taxon>Metazoa</taxon>
        <taxon>Echinodermata</taxon>
        <taxon>Eleutherozoa</taxon>
        <taxon>Echinozoa</taxon>
        <taxon>Echinoidea</taxon>
        <taxon>Euechinoidea</taxon>
        <taxon>Echinacea</taxon>
        <taxon>Camarodonta</taxon>
        <taxon>Echinidea</taxon>
        <taxon>Strongylocentrotidae</taxon>
        <taxon>Strongylocentrotus</taxon>
    </lineage>
</organism>
<dbReference type="CDD" id="cd19898">
    <property type="entry name" value="DSRM_RED1_rpt2"/>
    <property type="match status" value="1"/>
</dbReference>
<dbReference type="GO" id="GO:0006396">
    <property type="term" value="P:RNA processing"/>
    <property type="evidence" value="ECO:0000318"/>
    <property type="project" value="GO_Central"/>
</dbReference>
<dbReference type="GeneID" id="576431"/>
<evidence type="ECO:0000256" key="2">
    <source>
        <dbReference type="ARBA" id="ARBA00022723"/>
    </source>
</evidence>
<feature type="domain" description="DRBM" evidence="10">
    <location>
        <begin position="248"/>
        <end position="297"/>
    </location>
</feature>
<accession>A0A7M7RCG6</accession>
<keyword evidence="2" id="KW-0479">Metal-binding</keyword>
<dbReference type="AlphaFoldDB" id="A0A7M7RCG6"/>
<keyword evidence="6 8" id="KW-0694">RNA-binding</keyword>
<dbReference type="FunFam" id="3.30.160.20:FF:000009">
    <property type="entry name" value="Adenosine deaminase RNA-specific B2 (inactive)"/>
    <property type="match status" value="1"/>
</dbReference>
<feature type="domain" description="A to I editase" evidence="11">
    <location>
        <begin position="368"/>
        <end position="695"/>
    </location>
</feature>
<dbReference type="Gene3D" id="3.30.160.20">
    <property type="match status" value="2"/>
</dbReference>
<evidence type="ECO:0000256" key="3">
    <source>
        <dbReference type="ARBA" id="ARBA00022737"/>
    </source>
</evidence>
<dbReference type="PANTHER" id="PTHR10910:SF62">
    <property type="entry name" value="AT07585P-RELATED"/>
    <property type="match status" value="1"/>
</dbReference>
<dbReference type="GO" id="GO:0005730">
    <property type="term" value="C:nucleolus"/>
    <property type="evidence" value="ECO:0000318"/>
    <property type="project" value="GO_Central"/>
</dbReference>
<dbReference type="GO" id="GO:0005737">
    <property type="term" value="C:cytoplasm"/>
    <property type="evidence" value="ECO:0000318"/>
    <property type="project" value="GO_Central"/>
</dbReference>
<dbReference type="InterPro" id="IPR014720">
    <property type="entry name" value="dsRBD_dom"/>
</dbReference>
<evidence type="ECO:0000256" key="1">
    <source>
        <dbReference type="ARBA" id="ARBA00004123"/>
    </source>
</evidence>
<dbReference type="SUPFAM" id="SSF54768">
    <property type="entry name" value="dsRNA-binding domain-like"/>
    <property type="match status" value="2"/>
</dbReference>
<keyword evidence="5" id="KW-0862">Zinc</keyword>
<sequence>MSVESGEATAELKENIIFNSNTPNSGTETNTMKRPLEDDDEPMKDGVDEVEGEEDGTGSSGDGKESQKPRRKKRKTVPGPRLPKNALMQLNEIKPGLVFKTQSQTGPVHAPTFVVSVEVNDQLFEGTGRSKKTARMHAAELALKSFIQFPNASDAYQALGRFQFNADFTSDQPEVHGGFNPFDADQERPVTPPSMMKVVLADKTQNSPDVMNMKVDQEPNGSLTKKKEQPSGKNPVMILNELKPGQKYEMQEESGQSHSKNFTMSLTIDGKNFQGTGRNKKLAKQRAAQAALIALFDMNPVLAPDLQPITNEETSGHALALADHVHKLILNKFCELTNGFQSPVAKRKVLAGIVMTRGETLENSSVITISTGTKCINGEYMSGQGLALNDCHAEIISRRCLIRYLYSQLKLFLDNQGESSIFVPHPSGRGYKLRSDIKFHLYISTAPCGDARIFSPHESSCSEEPTPDRHPNRRARGQLRTKIESGEGTIPVKSGPSIQTWDGVLQGERLLTMSCSDKLARWNVLGVQGSLLTHFIEPIYISSIILGSLYHGDHLSRAMFSRLSSLEDLPAGYSLNKPLLSGISNAESRQPGRAPNHSANWMFDDPCLEVINTTTGKNESGQPSQICKSALFSHFKQIYNRISMVTDPRPELARSYEEAKQMASGFHNAKQVMMKAFFKSGCGNWIEKPLEQDLFE</sequence>
<evidence type="ECO:0000256" key="5">
    <source>
        <dbReference type="ARBA" id="ARBA00022833"/>
    </source>
</evidence>
<dbReference type="FunFam" id="3.30.160.20:FF:000011">
    <property type="entry name" value="double-stranded RNA-specific editase 1 isoform X1"/>
    <property type="match status" value="1"/>
</dbReference>
<dbReference type="KEGG" id="spu:576431"/>
<name>A0A7M7RCG6_STRPU</name>
<feature type="domain" description="DRBM" evidence="10">
    <location>
        <begin position="82"/>
        <end position="148"/>
    </location>
</feature>
<dbReference type="EnsemblMetazoa" id="XM_776739">
    <property type="protein sequence ID" value="XP_781832"/>
    <property type="gene ID" value="LOC576431"/>
</dbReference>
<dbReference type="GO" id="GO:0008251">
    <property type="term" value="F:tRNA-specific adenosine deaminase activity"/>
    <property type="evidence" value="ECO:0000318"/>
    <property type="project" value="GO_Central"/>
</dbReference>
<feature type="compositionally biased region" description="Polar residues" evidence="9">
    <location>
        <begin position="17"/>
        <end position="32"/>
    </location>
</feature>
<keyword evidence="3" id="KW-0677">Repeat</keyword>
<dbReference type="GO" id="GO:0046872">
    <property type="term" value="F:metal ion binding"/>
    <property type="evidence" value="ECO:0007669"/>
    <property type="project" value="UniProtKB-KW"/>
</dbReference>
<evidence type="ECO:0000313" key="12">
    <source>
        <dbReference type="EnsemblMetazoa" id="XP_781832"/>
    </source>
</evidence>
<dbReference type="PROSITE" id="PS50137">
    <property type="entry name" value="DS_RBD"/>
    <property type="match status" value="2"/>
</dbReference>
<dbReference type="GO" id="GO:0006382">
    <property type="term" value="P:adenosine to inosine editing"/>
    <property type="evidence" value="ECO:0000318"/>
    <property type="project" value="GO_Central"/>
</dbReference>
<evidence type="ECO:0000313" key="13">
    <source>
        <dbReference type="Proteomes" id="UP000007110"/>
    </source>
</evidence>
<dbReference type="SMART" id="SM00552">
    <property type="entry name" value="ADEAMc"/>
    <property type="match status" value="1"/>
</dbReference>
<dbReference type="GO" id="GO:0003726">
    <property type="term" value="F:double-stranded RNA adenosine deaminase activity"/>
    <property type="evidence" value="ECO:0000318"/>
    <property type="project" value="GO_Central"/>
</dbReference>
<dbReference type="Pfam" id="PF02137">
    <property type="entry name" value="A_deamin"/>
    <property type="match status" value="1"/>
</dbReference>
<protein>
    <recommendedName>
        <fullName evidence="14">Double-stranded RNA-specific editase 1</fullName>
    </recommendedName>
</protein>
<evidence type="ECO:0000259" key="10">
    <source>
        <dbReference type="PROSITE" id="PS50137"/>
    </source>
</evidence>
<reference evidence="12" key="2">
    <citation type="submission" date="2021-01" db="UniProtKB">
        <authorList>
            <consortium name="EnsemblMetazoa"/>
        </authorList>
    </citation>
    <scope>IDENTIFICATION</scope>
</reference>
<dbReference type="PROSITE" id="PS50141">
    <property type="entry name" value="A_DEAMIN_EDITASE"/>
    <property type="match status" value="1"/>
</dbReference>